<sequence>MTRFTAGCQRHWDVALPMIFRQKHVLRPLLLFLFATTSVLYWLTLREENLFRHQLIPPSSTGASSDLASPEAAFVSWPLARVCNEATWQPGLVFICDINTGGIGNIRGYILTCMRYAIAAGAPGLVLPRIRERSSHNISELVGTLNNFTYFFDAAHFRNGLRTACPQITLYDTDEAIPYARKEQFVRPAPPNPDPPPANSSRTPALKPRSPFPEFIRPKGFFNRSFCDVRDLNRQTDLFGLKFRQWVDMTAKDFLLPPVDPQHPRIIHLHWGVQLEWPIWHDGPEFANTFGGLLRLRPDILALGKRTAEAMRAWAAARAPWGSAPGYAGVHLRTENDILAHWLRYDDQATAYLERISTLNLKAVFLATGNQTEAAKFAEQAKKEIGVAVVSKHDLLPTSSPDRKALDALTWDQQALVDYIVLLESAYFLGVSPSSFSMSVALKRHLHAEGLYTRPWKIGGEGDGRSCLPHVRAGSRSVSTLVLGTSFSFVGLLRDWPPSSPSIIPLSFGLGTALAGGPLGFCETAPA</sequence>
<evidence type="ECO:0000256" key="5">
    <source>
        <dbReference type="SAM" id="Phobius"/>
    </source>
</evidence>
<accession>A0AAD9HYX1</accession>
<dbReference type="AlphaFoldDB" id="A0AAD9HYX1"/>
<dbReference type="Pfam" id="PF10250">
    <property type="entry name" value="O-FucT"/>
    <property type="match status" value="1"/>
</dbReference>
<dbReference type="GO" id="GO:0006004">
    <property type="term" value="P:fucose metabolic process"/>
    <property type="evidence" value="ECO:0007669"/>
    <property type="project" value="UniProtKB-KW"/>
</dbReference>
<evidence type="ECO:0000256" key="1">
    <source>
        <dbReference type="ARBA" id="ARBA00022679"/>
    </source>
</evidence>
<gene>
    <name evidence="6" type="ORF">P8C59_002786</name>
</gene>
<keyword evidence="5" id="KW-1133">Transmembrane helix</keyword>
<reference evidence="6" key="1">
    <citation type="journal article" date="2023" name="Mol. Plant Microbe Interact.">
        <title>Elucidating the Obligate Nature and Biological Capacity of an Invasive Fungal Corn Pathogen.</title>
        <authorList>
            <person name="MacCready J.S."/>
            <person name="Roggenkamp E.M."/>
            <person name="Gdanetz K."/>
            <person name="Chilvers M.I."/>
        </authorList>
    </citation>
    <scope>NUCLEOTIDE SEQUENCE</scope>
    <source>
        <strain evidence="6">PM02</strain>
    </source>
</reference>
<evidence type="ECO:0000313" key="6">
    <source>
        <dbReference type="EMBL" id="KAK2068123.1"/>
    </source>
</evidence>
<name>A0AAD9HYX1_9PEZI</name>
<feature type="region of interest" description="Disordered" evidence="4">
    <location>
        <begin position="185"/>
        <end position="209"/>
    </location>
</feature>
<dbReference type="Proteomes" id="UP001217918">
    <property type="component" value="Unassembled WGS sequence"/>
</dbReference>
<keyword evidence="5" id="KW-0472">Membrane</keyword>
<evidence type="ECO:0000256" key="2">
    <source>
        <dbReference type="ARBA" id="ARBA00023253"/>
    </source>
</evidence>
<proteinExistence type="predicted"/>
<keyword evidence="1" id="KW-0808">Transferase</keyword>
<evidence type="ECO:0000313" key="7">
    <source>
        <dbReference type="Proteomes" id="UP001217918"/>
    </source>
</evidence>
<feature type="transmembrane region" description="Helical" evidence="5">
    <location>
        <begin position="25"/>
        <end position="43"/>
    </location>
</feature>
<keyword evidence="2" id="KW-0294">Fucose metabolism</keyword>
<evidence type="ECO:0000256" key="3">
    <source>
        <dbReference type="ARBA" id="ARBA00023277"/>
    </source>
</evidence>
<evidence type="ECO:0008006" key="8">
    <source>
        <dbReference type="Google" id="ProtNLM"/>
    </source>
</evidence>
<keyword evidence="7" id="KW-1185">Reference proteome</keyword>
<dbReference type="CDD" id="cd11296">
    <property type="entry name" value="O-FucT_like"/>
    <property type="match status" value="1"/>
</dbReference>
<evidence type="ECO:0000256" key="4">
    <source>
        <dbReference type="SAM" id="MobiDB-lite"/>
    </source>
</evidence>
<dbReference type="EMBL" id="JAQQPM010000002">
    <property type="protein sequence ID" value="KAK2068123.1"/>
    <property type="molecule type" value="Genomic_DNA"/>
</dbReference>
<comment type="caution">
    <text evidence="6">The sequence shown here is derived from an EMBL/GenBank/DDBJ whole genome shotgun (WGS) entry which is preliminary data.</text>
</comment>
<dbReference type="InterPro" id="IPR019378">
    <property type="entry name" value="GDP-Fuc_O-FucTrfase"/>
</dbReference>
<protein>
    <recommendedName>
        <fullName evidence="8">O-fucosyltransferase family protein</fullName>
    </recommendedName>
</protein>
<keyword evidence="3" id="KW-0119">Carbohydrate metabolism</keyword>
<dbReference type="Gene3D" id="3.40.50.11350">
    <property type="match status" value="1"/>
</dbReference>
<organism evidence="6 7">
    <name type="scientific">Phyllachora maydis</name>
    <dbReference type="NCBI Taxonomy" id="1825666"/>
    <lineage>
        <taxon>Eukaryota</taxon>
        <taxon>Fungi</taxon>
        <taxon>Dikarya</taxon>
        <taxon>Ascomycota</taxon>
        <taxon>Pezizomycotina</taxon>
        <taxon>Sordariomycetes</taxon>
        <taxon>Sordariomycetidae</taxon>
        <taxon>Phyllachorales</taxon>
        <taxon>Phyllachoraceae</taxon>
        <taxon>Phyllachora</taxon>
    </lineage>
</organism>
<keyword evidence="5" id="KW-0812">Transmembrane</keyword>
<feature type="compositionally biased region" description="Pro residues" evidence="4">
    <location>
        <begin position="188"/>
        <end position="198"/>
    </location>
</feature>
<dbReference type="GO" id="GO:0016740">
    <property type="term" value="F:transferase activity"/>
    <property type="evidence" value="ECO:0007669"/>
    <property type="project" value="UniProtKB-KW"/>
</dbReference>